<comment type="function">
    <text evidence="6">Specifically methylates the N7 position of a guanine in 16S rRNA.</text>
</comment>
<dbReference type="EMBL" id="PFSJ01000003">
    <property type="protein sequence ID" value="PJC24050.1"/>
    <property type="molecule type" value="Genomic_DNA"/>
</dbReference>
<gene>
    <name evidence="6 7" type="primary">rsmG</name>
    <name evidence="7" type="ORF">CO058_00270</name>
</gene>
<evidence type="ECO:0000313" key="7">
    <source>
        <dbReference type="EMBL" id="PJC24050.1"/>
    </source>
</evidence>
<dbReference type="GO" id="GO:0070043">
    <property type="term" value="F:rRNA (guanine-N7-)-methyltransferase activity"/>
    <property type="evidence" value="ECO:0007669"/>
    <property type="project" value="UniProtKB-UniRule"/>
</dbReference>
<evidence type="ECO:0000256" key="2">
    <source>
        <dbReference type="ARBA" id="ARBA00022552"/>
    </source>
</evidence>
<accession>A0A2M8EMT6</accession>
<dbReference type="SUPFAM" id="SSF53335">
    <property type="entry name" value="S-adenosyl-L-methionine-dependent methyltransferases"/>
    <property type="match status" value="1"/>
</dbReference>
<dbReference type="EC" id="2.1.1.-" evidence="6"/>
<feature type="binding site" evidence="6">
    <location>
        <position position="73"/>
    </location>
    <ligand>
        <name>S-adenosyl-L-methionine</name>
        <dbReference type="ChEBI" id="CHEBI:59789"/>
    </ligand>
</feature>
<name>A0A2M8EMT6_UNCKA</name>
<dbReference type="PIRSF" id="PIRSF003078">
    <property type="entry name" value="GidB"/>
    <property type="match status" value="1"/>
</dbReference>
<evidence type="ECO:0000313" key="8">
    <source>
        <dbReference type="Proteomes" id="UP000229756"/>
    </source>
</evidence>
<dbReference type="PANTHER" id="PTHR31760">
    <property type="entry name" value="S-ADENOSYL-L-METHIONINE-DEPENDENT METHYLTRANSFERASES SUPERFAMILY PROTEIN"/>
    <property type="match status" value="1"/>
</dbReference>
<keyword evidence="3 6" id="KW-0489">Methyltransferase</keyword>
<reference evidence="8" key="1">
    <citation type="submission" date="2017-09" db="EMBL/GenBank/DDBJ databases">
        <title>Depth-based differentiation of microbial function through sediment-hosted aquifers and enrichment of novel symbionts in the deep terrestrial subsurface.</title>
        <authorList>
            <person name="Probst A.J."/>
            <person name="Ladd B."/>
            <person name="Jarett J.K."/>
            <person name="Geller-Mcgrath D.E."/>
            <person name="Sieber C.M.K."/>
            <person name="Emerson J.B."/>
            <person name="Anantharaman K."/>
            <person name="Thomas B.C."/>
            <person name="Malmstrom R."/>
            <person name="Stieglmeier M."/>
            <person name="Klingl A."/>
            <person name="Woyke T."/>
            <person name="Ryan C.M."/>
            <person name="Banfield J.F."/>
        </authorList>
    </citation>
    <scope>NUCLEOTIDE SEQUENCE [LARGE SCALE GENOMIC DNA]</scope>
</reference>
<dbReference type="HAMAP" id="MF_00074">
    <property type="entry name" value="16SrRNA_methyltr_G"/>
    <property type="match status" value="1"/>
</dbReference>
<comment type="subcellular location">
    <subcellularLocation>
        <location evidence="6">Cytoplasm</location>
    </subcellularLocation>
</comment>
<dbReference type="PANTHER" id="PTHR31760:SF0">
    <property type="entry name" value="S-ADENOSYL-L-METHIONINE-DEPENDENT METHYLTRANSFERASES SUPERFAMILY PROTEIN"/>
    <property type="match status" value="1"/>
</dbReference>
<dbReference type="AlphaFoldDB" id="A0A2M8EMT6"/>
<evidence type="ECO:0000256" key="3">
    <source>
        <dbReference type="ARBA" id="ARBA00022603"/>
    </source>
</evidence>
<feature type="binding site" evidence="6">
    <location>
        <begin position="119"/>
        <end position="120"/>
    </location>
    <ligand>
        <name>S-adenosyl-L-methionine</name>
        <dbReference type="ChEBI" id="CHEBI:59789"/>
    </ligand>
</feature>
<organism evidence="7 8">
    <name type="scientific">candidate division WWE3 bacterium CG_4_9_14_0_2_um_filter_35_11</name>
    <dbReference type="NCBI Taxonomy" id="1975077"/>
    <lineage>
        <taxon>Bacteria</taxon>
        <taxon>Katanobacteria</taxon>
    </lineage>
</organism>
<feature type="binding site" evidence="6">
    <location>
        <position position="68"/>
    </location>
    <ligand>
        <name>S-adenosyl-L-methionine</name>
        <dbReference type="ChEBI" id="CHEBI:59789"/>
    </ligand>
</feature>
<keyword evidence="4 6" id="KW-0808">Transferase</keyword>
<evidence type="ECO:0000256" key="4">
    <source>
        <dbReference type="ARBA" id="ARBA00022679"/>
    </source>
</evidence>
<dbReference type="InterPro" id="IPR003682">
    <property type="entry name" value="rRNA_ssu_MeTfrase_G"/>
</dbReference>
<feature type="binding site" evidence="6">
    <location>
        <position position="132"/>
    </location>
    <ligand>
        <name>S-adenosyl-L-methionine</name>
        <dbReference type="ChEBI" id="CHEBI:59789"/>
    </ligand>
</feature>
<comment type="caution">
    <text evidence="7">The sequence shown here is derived from an EMBL/GenBank/DDBJ whole genome shotgun (WGS) entry which is preliminary data.</text>
</comment>
<sequence length="201" mass="22956">MISFSEEQDLKLKKLAHLVEEKSKVVNITAIRDFDGIWEKHILDSLELLNTEFFKSHAGKKFSYMDYGTGAGFPGLPLAVMLSTSKFSLVDSTRKKVEVVNAFSKELGLENVQTIWTRAEDIDRKFEIVLARAVKYLPELLRSAVEFVSRDGYIVAYKMLNEEEIKAGDDVCEELSLIKTEEYKYSLSGQDRVILIYQKPS</sequence>
<keyword evidence="1 6" id="KW-0963">Cytoplasm</keyword>
<dbReference type="Pfam" id="PF02527">
    <property type="entry name" value="GidB"/>
    <property type="match status" value="1"/>
</dbReference>
<comment type="similarity">
    <text evidence="6">Belongs to the methyltransferase superfamily. RNA methyltransferase RsmG family.</text>
</comment>
<dbReference type="InterPro" id="IPR029063">
    <property type="entry name" value="SAM-dependent_MTases_sf"/>
</dbReference>
<dbReference type="GO" id="GO:0005829">
    <property type="term" value="C:cytosol"/>
    <property type="evidence" value="ECO:0007669"/>
    <property type="project" value="TreeGrafter"/>
</dbReference>
<keyword evidence="2 6" id="KW-0698">rRNA processing</keyword>
<evidence type="ECO:0000256" key="5">
    <source>
        <dbReference type="ARBA" id="ARBA00022691"/>
    </source>
</evidence>
<dbReference type="Proteomes" id="UP000229756">
    <property type="component" value="Unassembled WGS sequence"/>
</dbReference>
<proteinExistence type="inferred from homology"/>
<protein>
    <recommendedName>
        <fullName evidence="6">Ribosomal RNA small subunit methyltransferase G</fullName>
        <ecNumber evidence="6">2.1.1.-</ecNumber>
    </recommendedName>
    <alternativeName>
        <fullName evidence="6">16S rRNA 7-methylguanosine methyltransferase</fullName>
        <shortName evidence="6">16S rRNA m7G methyltransferase</shortName>
    </alternativeName>
</protein>
<dbReference type="NCBIfam" id="TIGR00138">
    <property type="entry name" value="rsmG_gidB"/>
    <property type="match status" value="1"/>
</dbReference>
<keyword evidence="5 6" id="KW-0949">S-adenosyl-L-methionine</keyword>
<evidence type="ECO:0000256" key="1">
    <source>
        <dbReference type="ARBA" id="ARBA00022490"/>
    </source>
</evidence>
<feature type="binding site" evidence="6">
    <location>
        <begin position="91"/>
        <end position="93"/>
    </location>
    <ligand>
        <name>S-adenosyl-L-methionine</name>
        <dbReference type="ChEBI" id="CHEBI:59789"/>
    </ligand>
</feature>
<dbReference type="Gene3D" id="3.40.50.150">
    <property type="entry name" value="Vaccinia Virus protein VP39"/>
    <property type="match status" value="1"/>
</dbReference>
<evidence type="ECO:0000256" key="6">
    <source>
        <dbReference type="HAMAP-Rule" id="MF_00074"/>
    </source>
</evidence>